<feature type="short sequence motif" description="DGA/G" evidence="6">
    <location>
        <begin position="198"/>
        <end position="200"/>
    </location>
</feature>
<evidence type="ECO:0000256" key="6">
    <source>
        <dbReference type="PROSITE-ProRule" id="PRU01161"/>
    </source>
</evidence>
<dbReference type="InterPro" id="IPR002641">
    <property type="entry name" value="PNPLA_dom"/>
</dbReference>
<name>A0A6C2UAN1_PONDE</name>
<dbReference type="Pfam" id="PF01734">
    <property type="entry name" value="Patatin"/>
    <property type="match status" value="1"/>
</dbReference>
<sequence length="716" mass="78559">MVSFQATGNENRSDERPKIGLVLGGGGALGMSHIGVLRVLEEQRVPIDYICGTSMGAIIAGLYASGMSPDEIEAFLSGLDWNQVMSDATPRRELYFRRKLEDQRYLIEMGLGRKGLKMGAGMAAGQKFNNLLQLQVQRAATITEFDHLSIPYRAVATDLQSGSAHVIGHGNLARAMRASMAVPGAFTPVEIEGRLLVDGGIVNNLPVDVAKAMGAEFIIAVDVGSASDDVDPEELKGITGILGRTYAIMQRPEQIKQFEQADLGLQPELADFTASQFARVLELVPKGEVAARGKLDEIAKLSVDKEEYAAYLKRHRRANPTGVQLDAIEVAGQSRVSEKSIRGRIQSKAGTSFDAQTLQLDLMRIYGIGEFEQVLFHLDQKDEETGSLNYVVTEDPRGPLYLNVGLNLRSDFQNDTDWNILLNLTRRSIGPLGAEWRNDAIIGSTQGLLSEFYQPLGHGGYLFVAPMINYRSELQDLYDDKDHIAEYNVEKTEANFDFGIQLRRFAELRVGPVWGIGKGEVETGLTGLPDFDDHYAGPAFSLIVDQKDRTYFPRQGYYFETRGFFPREDWGGDVSFDKVSADFILSHSINDHTMEMALEGGSSLGTDIPGYAQFTLGGADGFSGLAQDQFRGSSLGVATLAYRYRLKELPAQLGRGIYTLSRFDVGNVWENGMNSDVRYGGSLGVGVDLNIGPLMLTYGLADGGYHSIYFSLGSEF</sequence>
<evidence type="ECO:0000259" key="7">
    <source>
        <dbReference type="PROSITE" id="PS51635"/>
    </source>
</evidence>
<keyword evidence="2 6" id="KW-0378">Hydrolase</keyword>
<proteinExistence type="predicted"/>
<protein>
    <submittedName>
        <fullName evidence="8">Putative NTE family protein</fullName>
    </submittedName>
</protein>
<dbReference type="PANTHER" id="PTHR14226">
    <property type="entry name" value="NEUROPATHY TARGET ESTERASE/SWISS CHEESE D.MELANOGASTER"/>
    <property type="match status" value="1"/>
</dbReference>
<evidence type="ECO:0000256" key="2">
    <source>
        <dbReference type="ARBA" id="ARBA00022801"/>
    </source>
</evidence>
<keyword evidence="3 6" id="KW-0442">Lipid degradation</keyword>
<dbReference type="Pfam" id="PF01103">
    <property type="entry name" value="Omp85"/>
    <property type="match status" value="1"/>
</dbReference>
<feature type="active site" description="Nucleophile" evidence="6">
    <location>
        <position position="54"/>
    </location>
</feature>
<evidence type="ECO:0000256" key="3">
    <source>
        <dbReference type="ARBA" id="ARBA00022963"/>
    </source>
</evidence>
<evidence type="ECO:0000313" key="8">
    <source>
        <dbReference type="EMBL" id="VGO17182.1"/>
    </source>
</evidence>
<dbReference type="Proteomes" id="UP000366872">
    <property type="component" value="Unassembled WGS sequence"/>
</dbReference>
<feature type="active site" description="Proton acceptor" evidence="6">
    <location>
        <position position="198"/>
    </location>
</feature>
<evidence type="ECO:0000313" key="9">
    <source>
        <dbReference type="Proteomes" id="UP000366872"/>
    </source>
</evidence>
<keyword evidence="5" id="KW-0472">Membrane</keyword>
<dbReference type="InterPro" id="IPR000184">
    <property type="entry name" value="Bac_surfAg_D15"/>
</dbReference>
<feature type="short sequence motif" description="GXGXXG" evidence="6">
    <location>
        <begin position="25"/>
        <end position="30"/>
    </location>
</feature>
<keyword evidence="9" id="KW-1185">Reference proteome</keyword>
<evidence type="ECO:0000256" key="5">
    <source>
        <dbReference type="ARBA" id="ARBA00023136"/>
    </source>
</evidence>
<dbReference type="Gene3D" id="3.40.1090.10">
    <property type="entry name" value="Cytosolic phospholipase A2 catalytic domain"/>
    <property type="match status" value="2"/>
</dbReference>
<dbReference type="GO" id="GO:0016042">
    <property type="term" value="P:lipid catabolic process"/>
    <property type="evidence" value="ECO:0007669"/>
    <property type="project" value="UniProtKB-UniRule"/>
</dbReference>
<dbReference type="PANTHER" id="PTHR14226:SF29">
    <property type="entry name" value="NEUROPATHY TARGET ESTERASE SWS"/>
    <property type="match status" value="1"/>
</dbReference>
<dbReference type="Gene3D" id="2.40.160.50">
    <property type="entry name" value="membrane protein fhac: a member of the omp85/tpsb transporter family"/>
    <property type="match status" value="1"/>
</dbReference>
<dbReference type="PROSITE" id="PS51635">
    <property type="entry name" value="PNPLA"/>
    <property type="match status" value="1"/>
</dbReference>
<dbReference type="SUPFAM" id="SSF52151">
    <property type="entry name" value="FabD/lysophospholipase-like"/>
    <property type="match status" value="1"/>
</dbReference>
<comment type="subcellular location">
    <subcellularLocation>
        <location evidence="1">Membrane</location>
    </subcellularLocation>
</comment>
<keyword evidence="4 6" id="KW-0443">Lipid metabolism</keyword>
<evidence type="ECO:0000256" key="4">
    <source>
        <dbReference type="ARBA" id="ARBA00023098"/>
    </source>
</evidence>
<dbReference type="InterPro" id="IPR016035">
    <property type="entry name" value="Acyl_Trfase/lysoPLipase"/>
</dbReference>
<evidence type="ECO:0000256" key="1">
    <source>
        <dbReference type="ARBA" id="ARBA00004370"/>
    </source>
</evidence>
<dbReference type="GO" id="GO:0016787">
    <property type="term" value="F:hydrolase activity"/>
    <property type="evidence" value="ECO:0007669"/>
    <property type="project" value="UniProtKB-UniRule"/>
</dbReference>
<reference evidence="8 9" key="1">
    <citation type="submission" date="2019-04" db="EMBL/GenBank/DDBJ databases">
        <authorList>
            <person name="Van Vliet M D."/>
        </authorList>
    </citation>
    <scope>NUCLEOTIDE SEQUENCE [LARGE SCALE GENOMIC DNA]</scope>
    <source>
        <strain evidence="8 9">F1</strain>
    </source>
</reference>
<dbReference type="AlphaFoldDB" id="A0A6C2UAN1"/>
<gene>
    <name evidence="8" type="ORF">PDESU_05777</name>
</gene>
<dbReference type="Gene3D" id="3.10.20.310">
    <property type="entry name" value="membrane protein fhac"/>
    <property type="match status" value="1"/>
</dbReference>
<feature type="domain" description="PNPLA" evidence="7">
    <location>
        <begin position="21"/>
        <end position="211"/>
    </location>
</feature>
<dbReference type="EMBL" id="CAAHFG010000004">
    <property type="protein sequence ID" value="VGO17182.1"/>
    <property type="molecule type" value="Genomic_DNA"/>
</dbReference>
<dbReference type="CDD" id="cd07205">
    <property type="entry name" value="Pat_PNPLA6_PNPLA7_NTE1_like"/>
    <property type="match status" value="1"/>
</dbReference>
<dbReference type="GO" id="GO:0019867">
    <property type="term" value="C:outer membrane"/>
    <property type="evidence" value="ECO:0007669"/>
    <property type="project" value="InterPro"/>
</dbReference>
<dbReference type="InterPro" id="IPR050301">
    <property type="entry name" value="NTE"/>
</dbReference>
<organism evidence="8 9">
    <name type="scientific">Pontiella desulfatans</name>
    <dbReference type="NCBI Taxonomy" id="2750659"/>
    <lineage>
        <taxon>Bacteria</taxon>
        <taxon>Pseudomonadati</taxon>
        <taxon>Kiritimatiellota</taxon>
        <taxon>Kiritimatiellia</taxon>
        <taxon>Kiritimatiellales</taxon>
        <taxon>Pontiellaceae</taxon>
        <taxon>Pontiella</taxon>
    </lineage>
</organism>
<accession>A0A6C2UAN1</accession>
<feature type="short sequence motif" description="GXSXG" evidence="6">
    <location>
        <begin position="52"/>
        <end position="56"/>
    </location>
</feature>